<accession>A0ABX0TS83</accession>
<dbReference type="PANTHER" id="PTHR30441:SF9">
    <property type="entry name" value="ASMA FAMILY PROTEIN YHJG"/>
    <property type="match status" value="1"/>
</dbReference>
<feature type="transmembrane region" description="Helical" evidence="2">
    <location>
        <begin position="20"/>
        <end position="46"/>
    </location>
</feature>
<dbReference type="PANTHER" id="PTHR30441">
    <property type="entry name" value="DUF748 DOMAIN-CONTAINING PROTEIN"/>
    <property type="match status" value="1"/>
</dbReference>
<protein>
    <recommendedName>
        <fullName evidence="3">AsmA domain-containing protein</fullName>
    </recommendedName>
</protein>
<evidence type="ECO:0000256" key="2">
    <source>
        <dbReference type="SAM" id="Phobius"/>
    </source>
</evidence>
<feature type="compositionally biased region" description="Basic and acidic residues" evidence="1">
    <location>
        <begin position="680"/>
        <end position="689"/>
    </location>
</feature>
<name>A0ABX0TS83_9SPHN</name>
<comment type="caution">
    <text evidence="4">The sequence shown here is derived from an EMBL/GenBank/DDBJ whole genome shotgun (WGS) entry which is preliminary data.</text>
</comment>
<organism evidence="4 5">
    <name type="scientific">Sphingomonas vulcanisoli</name>
    <dbReference type="NCBI Taxonomy" id="1658060"/>
    <lineage>
        <taxon>Bacteria</taxon>
        <taxon>Pseudomonadati</taxon>
        <taxon>Pseudomonadota</taxon>
        <taxon>Alphaproteobacteria</taxon>
        <taxon>Sphingomonadales</taxon>
        <taxon>Sphingomonadaceae</taxon>
        <taxon>Sphingomonas</taxon>
    </lineage>
</organism>
<keyword evidence="2" id="KW-1133">Transmembrane helix</keyword>
<sequence length="714" mass="76897">MDMSVNPDPTVRSPAPRPLHTATATIVGILTTLLGLIFLAWLILFVTRGRFLKHTFERYASSYTQRDAKVAGDFNLYFDPIAIKFLAEGLTVSNPTWASKPNLFQSKLIDLRLETIPLIFGKKHVDWITLTDGAVDLEWDKKHKTNTWTFGEPDTKGAPFQMPLIERAAVSGTTLRYRDPQMFFSTDVSFATINAQDNRFANTITFTGDGTLRGRKLTFYGSQQSPNELAAGGVNKFEVHARAATDRLDAAGTLPGATIIEGADLQVAARGANLRNLFDLLGVVVPDTRAYHLRSHLTKVGNEWRFTKLSGGYGASDLAGTLTVRIPETPILEGGRIKLIADIASRYVDIVDIGPFIGYNPTALATKGATAAATTQHGKGDYPRILPDAPLRSDSIKTFDADVKYRVAEIKEPFVPVSNIVLGLTLDRSLLTLSPLNFDMAGGHVTSTISVNARVPAVITDYDIRMSPTPMGKLLARFGVADAGTTGTIKARIQMKGTGDSLRKSLATSNGRIAIILPQGTFWTKYTQLSEFDLGVFVQRMFQDKLKKPVQINCGLIGFTVRNGIAAADPVLIDTQANVMTMKGGFSFQDESLDFAFRADAKKFSLFSGQSPVGIKGHFAAPSIQIITPQLLARAGVGVGLGVLFPPAALIAFVDPGDAKAAACGPVLAGDTAAAQRTVKGKDRKDVGTKADNSAKAAGDDSKDGKKKKVLGIF</sequence>
<evidence type="ECO:0000256" key="1">
    <source>
        <dbReference type="SAM" id="MobiDB-lite"/>
    </source>
</evidence>
<dbReference type="EMBL" id="JAAOZC010000004">
    <property type="protein sequence ID" value="NIJ08357.1"/>
    <property type="molecule type" value="Genomic_DNA"/>
</dbReference>
<evidence type="ECO:0000259" key="3">
    <source>
        <dbReference type="Pfam" id="PF05170"/>
    </source>
</evidence>
<reference evidence="4 5" key="1">
    <citation type="submission" date="2020-03" db="EMBL/GenBank/DDBJ databases">
        <title>Genomic Encyclopedia of Type Strains, Phase III (KMG-III): the genomes of soil and plant-associated and newly described type strains.</title>
        <authorList>
            <person name="Whitman W."/>
        </authorList>
    </citation>
    <scope>NUCLEOTIDE SEQUENCE [LARGE SCALE GENOMIC DNA]</scope>
    <source>
        <strain evidence="4 5">CECT 8804</strain>
    </source>
</reference>
<gene>
    <name evidence="4" type="ORF">FHS31_001974</name>
</gene>
<dbReference type="Pfam" id="PF05170">
    <property type="entry name" value="AsmA"/>
    <property type="match status" value="2"/>
</dbReference>
<feature type="domain" description="AsmA" evidence="3">
    <location>
        <begin position="336"/>
        <end position="522"/>
    </location>
</feature>
<feature type="region of interest" description="Disordered" evidence="1">
    <location>
        <begin position="679"/>
        <end position="714"/>
    </location>
</feature>
<dbReference type="RefSeq" id="WP_167073191.1">
    <property type="nucleotide sequence ID" value="NZ_JAAOZC010000004.1"/>
</dbReference>
<feature type="domain" description="AsmA" evidence="3">
    <location>
        <begin position="27"/>
        <end position="257"/>
    </location>
</feature>
<feature type="compositionally biased region" description="Basic residues" evidence="1">
    <location>
        <begin position="705"/>
        <end position="714"/>
    </location>
</feature>
<keyword evidence="2" id="KW-0472">Membrane</keyword>
<dbReference type="Proteomes" id="UP000727456">
    <property type="component" value="Unassembled WGS sequence"/>
</dbReference>
<keyword evidence="2" id="KW-0812">Transmembrane</keyword>
<keyword evidence="5" id="KW-1185">Reference proteome</keyword>
<evidence type="ECO:0000313" key="5">
    <source>
        <dbReference type="Proteomes" id="UP000727456"/>
    </source>
</evidence>
<evidence type="ECO:0000313" key="4">
    <source>
        <dbReference type="EMBL" id="NIJ08357.1"/>
    </source>
</evidence>
<dbReference type="InterPro" id="IPR007844">
    <property type="entry name" value="AsmA"/>
</dbReference>
<proteinExistence type="predicted"/>
<dbReference type="InterPro" id="IPR052894">
    <property type="entry name" value="AsmA-related"/>
</dbReference>